<dbReference type="AlphaFoldDB" id="A0A7W8ZV80"/>
<feature type="region of interest" description="Disordered" evidence="3">
    <location>
        <begin position="314"/>
        <end position="369"/>
    </location>
</feature>
<evidence type="ECO:0000313" key="4">
    <source>
        <dbReference type="EMBL" id="MBB5640620.1"/>
    </source>
</evidence>
<comment type="caution">
    <text evidence="4">The sequence shown here is derived from an EMBL/GenBank/DDBJ whole genome shotgun (WGS) entry which is preliminary data.</text>
</comment>
<dbReference type="RefSeq" id="WP_152602178.1">
    <property type="nucleotide sequence ID" value="NZ_JACHBQ010000001.1"/>
</dbReference>
<evidence type="ECO:0000313" key="5">
    <source>
        <dbReference type="Proteomes" id="UP000561726"/>
    </source>
</evidence>
<comment type="similarity">
    <text evidence="1">Belongs to the PspA/Vipp/IM30 family.</text>
</comment>
<feature type="compositionally biased region" description="Polar residues" evidence="3">
    <location>
        <begin position="323"/>
        <end position="332"/>
    </location>
</feature>
<accession>A0A7W8ZV80</accession>
<reference evidence="4 5" key="1">
    <citation type="submission" date="2020-08" db="EMBL/GenBank/DDBJ databases">
        <title>Sequencing the genomes of 1000 actinobacteria strains.</title>
        <authorList>
            <person name="Klenk H.-P."/>
        </authorList>
    </citation>
    <scope>NUCLEOTIDE SEQUENCE [LARGE SCALE GENOMIC DNA]</scope>
    <source>
        <strain evidence="4 5">DSM 21065</strain>
    </source>
</reference>
<dbReference type="PANTHER" id="PTHR31088:SF6">
    <property type="entry name" value="PHAGE SHOCK PROTEIN A"/>
    <property type="match status" value="1"/>
</dbReference>
<feature type="region of interest" description="Disordered" evidence="3">
    <location>
        <begin position="81"/>
        <end position="105"/>
    </location>
</feature>
<dbReference type="OrthoDB" id="9779630at2"/>
<feature type="coiled-coil region" evidence="2">
    <location>
        <begin position="211"/>
        <end position="245"/>
    </location>
</feature>
<protein>
    <submittedName>
        <fullName evidence="4">Phage shock protein A</fullName>
    </submittedName>
</protein>
<dbReference type="EMBL" id="JACHBQ010000001">
    <property type="protein sequence ID" value="MBB5640620.1"/>
    <property type="molecule type" value="Genomic_DNA"/>
</dbReference>
<name>A0A7W8ZV80_9MICO</name>
<evidence type="ECO:0000256" key="1">
    <source>
        <dbReference type="ARBA" id="ARBA00043985"/>
    </source>
</evidence>
<dbReference type="PANTHER" id="PTHR31088">
    <property type="entry name" value="MEMBRANE-ASSOCIATED PROTEIN VIPP1, CHLOROPLASTIC"/>
    <property type="match status" value="1"/>
</dbReference>
<evidence type="ECO:0000256" key="2">
    <source>
        <dbReference type="SAM" id="Coils"/>
    </source>
</evidence>
<evidence type="ECO:0000256" key="3">
    <source>
        <dbReference type="SAM" id="MobiDB-lite"/>
    </source>
</evidence>
<gene>
    <name evidence="4" type="ORF">BJ997_001168</name>
</gene>
<dbReference type="Proteomes" id="UP000561726">
    <property type="component" value="Unassembled WGS sequence"/>
</dbReference>
<organism evidence="4 5">
    <name type="scientific">Cryobacterium roopkundense</name>
    <dbReference type="NCBI Taxonomy" id="1001240"/>
    <lineage>
        <taxon>Bacteria</taxon>
        <taxon>Bacillati</taxon>
        <taxon>Actinomycetota</taxon>
        <taxon>Actinomycetes</taxon>
        <taxon>Micrococcales</taxon>
        <taxon>Microbacteriaceae</taxon>
        <taxon>Cryobacterium</taxon>
    </lineage>
</organism>
<proteinExistence type="inferred from homology"/>
<dbReference type="InterPro" id="IPR007157">
    <property type="entry name" value="PspA_VIPP1"/>
</dbReference>
<sequence length="369" mass="40577">MRVRLGDVLESAQAARDLSLRSDGPRGELPQLFRRIHLEGLALESQLRLMESEYDYATLAEGLPVASRRVEEVAGMVSRRRSRVALPDRQPPGWLGPAHTHRPAAQGKQIMSLTSRFRVVFRGKASRALEHMEDPGEALDDSYEQQLKMLQQVRQGLAEVATARKRIELQGQEMGTRYQRLTAQAEEALNQSREDFARTALERRSVLEGQFAALRDQHAALRLQQAQLEDNERRLAQRVKAFRTEKETMKATFAASEARVKANEAAAGIGSQLSDVGASLRRAQDRVAQMQARAAATDELLASGALTGVTAAPDADLDRQLSPGASQTSVDRQLQAMKNARSSDSPVGAETRGESPDAWLGIGRGPNKP</sequence>
<keyword evidence="2" id="KW-0175">Coiled coil</keyword>
<dbReference type="Pfam" id="PF04012">
    <property type="entry name" value="PspA_IM30"/>
    <property type="match status" value="1"/>
</dbReference>